<dbReference type="InterPro" id="IPR051179">
    <property type="entry name" value="WD_repeat_multifunction"/>
</dbReference>
<evidence type="ECO:0008006" key="12">
    <source>
        <dbReference type="Google" id="ProtNLM"/>
    </source>
</evidence>
<dbReference type="Pfam" id="PF00067">
    <property type="entry name" value="p450"/>
    <property type="match status" value="1"/>
</dbReference>
<dbReference type="EMBL" id="JAACJJ010000014">
    <property type="protein sequence ID" value="KAF5327791.1"/>
    <property type="molecule type" value="Genomic_DNA"/>
</dbReference>
<evidence type="ECO:0000256" key="9">
    <source>
        <dbReference type="SAM" id="MobiDB-lite"/>
    </source>
</evidence>
<feature type="compositionally biased region" description="Basic and acidic residues" evidence="9">
    <location>
        <begin position="1"/>
        <end position="10"/>
    </location>
</feature>
<keyword evidence="5" id="KW-0677">Repeat</keyword>
<keyword evidence="3 8" id="KW-0853">WD repeat</keyword>
<dbReference type="SMART" id="SM00320">
    <property type="entry name" value="WD40"/>
    <property type="match status" value="8"/>
</dbReference>
<dbReference type="InterPro" id="IPR001128">
    <property type="entry name" value="Cyt_P450"/>
</dbReference>
<protein>
    <recommendedName>
        <fullName evidence="12">Anaphase-promoting complex subunit 4 WD40 domain-containing protein</fullName>
    </recommendedName>
</protein>
<dbReference type="Gene3D" id="2.130.10.10">
    <property type="entry name" value="YVTN repeat-like/Quinoprotein amine dehydrogenase"/>
    <property type="match status" value="1"/>
</dbReference>
<evidence type="ECO:0000256" key="4">
    <source>
        <dbReference type="ARBA" id="ARBA00022723"/>
    </source>
</evidence>
<feature type="repeat" description="WD" evidence="8">
    <location>
        <begin position="113"/>
        <end position="144"/>
    </location>
</feature>
<dbReference type="InterPro" id="IPR015943">
    <property type="entry name" value="WD40/YVTN_repeat-like_dom_sf"/>
</dbReference>
<comment type="similarity">
    <text evidence="2">Belongs to the cytochrome P450 family.</text>
</comment>
<keyword evidence="7" id="KW-0349">Heme</keyword>
<evidence type="ECO:0000256" key="5">
    <source>
        <dbReference type="ARBA" id="ARBA00022737"/>
    </source>
</evidence>
<gene>
    <name evidence="10" type="ORF">D9619_004945</name>
</gene>
<accession>A0A8H5F8N4</accession>
<evidence type="ECO:0000313" key="11">
    <source>
        <dbReference type="Proteomes" id="UP000567179"/>
    </source>
</evidence>
<evidence type="ECO:0000256" key="6">
    <source>
        <dbReference type="ARBA" id="ARBA00023004"/>
    </source>
</evidence>
<dbReference type="InterPro" id="IPR019775">
    <property type="entry name" value="WD40_repeat_CS"/>
</dbReference>
<feature type="compositionally biased region" description="Acidic residues" evidence="9">
    <location>
        <begin position="11"/>
        <end position="48"/>
    </location>
</feature>
<sequence length="919" mass="100488">MSSGKQRAEDYEIEEEDDQEQFITEDDVLQEVEIDGDEPMDEDEEAEAGDTLGDMGEGSSGVVDDISVQHFETHTASVFAVAGHPTQPLAASGGEDDLGYIWDITDGEIIVKLTGHTDSVTCVGWSADGQMIATGGMDGRIRIWRRVGTENYNTWEFLTELSGPDEVMFLRWHPKGNVLLAGSNDSTVWLWQLPSGNTMQVFAGHTGPVNCGEFTPDGKRIVTADQDGTLIFWDPRSSAPVFKLGADDARFNLDGITSVGVNPSSTLAVVGGAAGGVRVVSLSKGEVVATLGGHTEGESIEAIVFVDLTGAGTSGPGVAVTGATDGKALIWDLSTMRLRATLKHEDAITTLLAHPSPKGHLLISGSADKTLRTWDARNGQLLRKNTGHRAPILGASLGLDGSVVISAGDDGLCMVFTTEEEEHINIDVLHDSSLTTYDLEMLEYLSLLVYVVFAACKYMSQSRELDHVPTIGYSDPLLGCLTAIRYIFDAKGLVDEGIQTAHSNSQYPRMVHCNKRDAMYQREAKSLDASSGITELLQFDHTLGLIQRGDKRHQTVLQTTFTRNIRERFDEIQSEVARACEDVVHFGTEWVAVGAWNVALDIVTKVTARYYVGKNAEFIEIMQSTGPEIFKGAILRYLPPPLRPIITDVHGLRQRLEALIGPIIEDRLAQVTAHGQDWAGKPNDLISWLIDGCISAGQTASVADMASRMAFLEFASLFTVVSSATYALYDLAFCSSNVVEELRAEIQDILAGGEWSKDLLGKMVKLDSFLQESQRLHSLHIVASARTALDEDFTFSDGFYLPKGATLSINTWNRHLDTEVYGPHPEGFDAFRFVNRTNLNCESWSTSPDPHYLSFGIGRAACPGRFFASTAIKLMVAEVVMRYDIQPTTRKYPASTYFEAAVMTNHTATVMLRRRAGKE</sequence>
<keyword evidence="4 7" id="KW-0479">Metal-binding</keyword>
<feature type="repeat" description="WD" evidence="8">
    <location>
        <begin position="165"/>
        <end position="201"/>
    </location>
</feature>
<feature type="repeat" description="WD" evidence="8">
    <location>
        <begin position="202"/>
        <end position="243"/>
    </location>
</feature>
<dbReference type="PROSITE" id="PS50294">
    <property type="entry name" value="WD_REPEATS_REGION"/>
    <property type="match status" value="5"/>
</dbReference>
<dbReference type="InterPro" id="IPR001680">
    <property type="entry name" value="WD40_rpt"/>
</dbReference>
<evidence type="ECO:0000256" key="2">
    <source>
        <dbReference type="ARBA" id="ARBA00010617"/>
    </source>
</evidence>
<dbReference type="PRINTS" id="PR00320">
    <property type="entry name" value="GPROTEINBRPT"/>
</dbReference>
<name>A0A8H5F8N4_9AGAR</name>
<evidence type="ECO:0000256" key="8">
    <source>
        <dbReference type="PROSITE-ProRule" id="PRU00221"/>
    </source>
</evidence>
<proteinExistence type="inferred from homology"/>
<dbReference type="InterPro" id="IPR020472">
    <property type="entry name" value="WD40_PAC1"/>
</dbReference>
<dbReference type="PROSITE" id="PS50082">
    <property type="entry name" value="WD_REPEATS_2"/>
    <property type="match status" value="5"/>
</dbReference>
<feature type="repeat" description="WD" evidence="8">
    <location>
        <begin position="71"/>
        <end position="112"/>
    </location>
</feature>
<feature type="binding site" description="axial binding residue" evidence="7">
    <location>
        <position position="862"/>
    </location>
    <ligand>
        <name>heme</name>
        <dbReference type="ChEBI" id="CHEBI:30413"/>
    </ligand>
    <ligandPart>
        <name>Fe</name>
        <dbReference type="ChEBI" id="CHEBI:18248"/>
    </ligandPart>
</feature>
<dbReference type="Proteomes" id="UP000567179">
    <property type="component" value="Unassembled WGS sequence"/>
</dbReference>
<dbReference type="GO" id="GO:0020037">
    <property type="term" value="F:heme binding"/>
    <property type="evidence" value="ECO:0007669"/>
    <property type="project" value="InterPro"/>
</dbReference>
<feature type="region of interest" description="Disordered" evidence="9">
    <location>
        <begin position="1"/>
        <end position="57"/>
    </location>
</feature>
<evidence type="ECO:0000313" key="10">
    <source>
        <dbReference type="EMBL" id="KAF5327791.1"/>
    </source>
</evidence>
<comment type="cofactor">
    <cofactor evidence="1 7">
        <name>heme</name>
        <dbReference type="ChEBI" id="CHEBI:30413"/>
    </cofactor>
</comment>
<dbReference type="InterPro" id="IPR036322">
    <property type="entry name" value="WD40_repeat_dom_sf"/>
</dbReference>
<dbReference type="PANTHER" id="PTHR19857:SF8">
    <property type="entry name" value="ANGIO-ASSOCIATED MIGRATORY CELL PROTEIN"/>
    <property type="match status" value="1"/>
</dbReference>
<evidence type="ECO:0000256" key="3">
    <source>
        <dbReference type="ARBA" id="ARBA00022574"/>
    </source>
</evidence>
<dbReference type="PRINTS" id="PR00465">
    <property type="entry name" value="EP450IV"/>
</dbReference>
<dbReference type="GO" id="GO:0005506">
    <property type="term" value="F:iron ion binding"/>
    <property type="evidence" value="ECO:0007669"/>
    <property type="project" value="InterPro"/>
</dbReference>
<dbReference type="InterPro" id="IPR002403">
    <property type="entry name" value="Cyt_P450_E_grp-IV"/>
</dbReference>
<evidence type="ECO:0000256" key="7">
    <source>
        <dbReference type="PIRSR" id="PIRSR602403-1"/>
    </source>
</evidence>
<dbReference type="GO" id="GO:0004497">
    <property type="term" value="F:monooxygenase activity"/>
    <property type="evidence" value="ECO:0007669"/>
    <property type="project" value="InterPro"/>
</dbReference>
<comment type="caution">
    <text evidence="10">The sequence shown here is derived from an EMBL/GenBank/DDBJ whole genome shotgun (WGS) entry which is preliminary data.</text>
</comment>
<keyword evidence="6 7" id="KW-0408">Iron</keyword>
<reference evidence="10 11" key="1">
    <citation type="journal article" date="2020" name="ISME J.">
        <title>Uncovering the hidden diversity of litter-decomposition mechanisms in mushroom-forming fungi.</title>
        <authorList>
            <person name="Floudas D."/>
            <person name="Bentzer J."/>
            <person name="Ahren D."/>
            <person name="Johansson T."/>
            <person name="Persson P."/>
            <person name="Tunlid A."/>
        </authorList>
    </citation>
    <scope>NUCLEOTIDE SEQUENCE [LARGE SCALE GENOMIC DNA]</scope>
    <source>
        <strain evidence="10 11">CBS 101986</strain>
    </source>
</reference>
<dbReference type="PANTHER" id="PTHR19857">
    <property type="entry name" value="MITOCHONDRIAL DIVISION PROTEIN 1-RELATED"/>
    <property type="match status" value="1"/>
</dbReference>
<dbReference type="InterPro" id="IPR036396">
    <property type="entry name" value="Cyt_P450_sf"/>
</dbReference>
<dbReference type="GO" id="GO:0016705">
    <property type="term" value="F:oxidoreductase activity, acting on paired donors, with incorporation or reduction of molecular oxygen"/>
    <property type="evidence" value="ECO:0007669"/>
    <property type="project" value="InterPro"/>
</dbReference>
<organism evidence="10 11">
    <name type="scientific">Psilocybe cf. subviscida</name>
    <dbReference type="NCBI Taxonomy" id="2480587"/>
    <lineage>
        <taxon>Eukaryota</taxon>
        <taxon>Fungi</taxon>
        <taxon>Dikarya</taxon>
        <taxon>Basidiomycota</taxon>
        <taxon>Agaricomycotina</taxon>
        <taxon>Agaricomycetes</taxon>
        <taxon>Agaricomycetidae</taxon>
        <taxon>Agaricales</taxon>
        <taxon>Agaricineae</taxon>
        <taxon>Strophariaceae</taxon>
        <taxon>Psilocybe</taxon>
    </lineage>
</organism>
<dbReference type="SUPFAM" id="SSF48264">
    <property type="entry name" value="Cytochrome P450"/>
    <property type="match status" value="1"/>
</dbReference>
<dbReference type="AlphaFoldDB" id="A0A8H5F8N4"/>
<dbReference type="CDD" id="cd00200">
    <property type="entry name" value="WD40"/>
    <property type="match status" value="1"/>
</dbReference>
<dbReference type="Gene3D" id="1.10.630.10">
    <property type="entry name" value="Cytochrome P450"/>
    <property type="match status" value="1"/>
</dbReference>
<evidence type="ECO:0000256" key="1">
    <source>
        <dbReference type="ARBA" id="ARBA00001971"/>
    </source>
</evidence>
<dbReference type="Pfam" id="PF00400">
    <property type="entry name" value="WD40"/>
    <property type="match status" value="6"/>
</dbReference>
<keyword evidence="11" id="KW-1185">Reference proteome</keyword>
<dbReference type="PROSITE" id="PS00678">
    <property type="entry name" value="WD_REPEATS_1"/>
    <property type="match status" value="1"/>
</dbReference>
<dbReference type="OrthoDB" id="10261640at2759"/>
<feature type="repeat" description="WD" evidence="8">
    <location>
        <begin position="341"/>
        <end position="384"/>
    </location>
</feature>
<dbReference type="CDD" id="cd11041">
    <property type="entry name" value="CYP503A1-like"/>
    <property type="match status" value="1"/>
</dbReference>
<dbReference type="SUPFAM" id="SSF50978">
    <property type="entry name" value="WD40 repeat-like"/>
    <property type="match status" value="2"/>
</dbReference>